<dbReference type="AlphaFoldDB" id="A0A5N6PZ62"/>
<organism evidence="2 3">
    <name type="scientific">Mikania micrantha</name>
    <name type="common">bitter vine</name>
    <dbReference type="NCBI Taxonomy" id="192012"/>
    <lineage>
        <taxon>Eukaryota</taxon>
        <taxon>Viridiplantae</taxon>
        <taxon>Streptophyta</taxon>
        <taxon>Embryophyta</taxon>
        <taxon>Tracheophyta</taxon>
        <taxon>Spermatophyta</taxon>
        <taxon>Magnoliopsida</taxon>
        <taxon>eudicotyledons</taxon>
        <taxon>Gunneridae</taxon>
        <taxon>Pentapetalae</taxon>
        <taxon>asterids</taxon>
        <taxon>campanulids</taxon>
        <taxon>Asterales</taxon>
        <taxon>Asteraceae</taxon>
        <taxon>Asteroideae</taxon>
        <taxon>Heliantheae alliance</taxon>
        <taxon>Eupatorieae</taxon>
        <taxon>Mikania</taxon>
    </lineage>
</organism>
<dbReference type="EMBL" id="SZYD01000001">
    <property type="protein sequence ID" value="KAD7477664.1"/>
    <property type="molecule type" value="Genomic_DNA"/>
</dbReference>
<evidence type="ECO:0000256" key="1">
    <source>
        <dbReference type="SAM" id="MobiDB-lite"/>
    </source>
</evidence>
<keyword evidence="3" id="KW-1185">Reference proteome</keyword>
<feature type="region of interest" description="Disordered" evidence="1">
    <location>
        <begin position="1"/>
        <end position="54"/>
    </location>
</feature>
<comment type="caution">
    <text evidence="2">The sequence shown here is derived from an EMBL/GenBank/DDBJ whole genome shotgun (WGS) entry which is preliminary data.</text>
</comment>
<dbReference type="Proteomes" id="UP000326396">
    <property type="component" value="Linkage Group LG1"/>
</dbReference>
<evidence type="ECO:0000313" key="3">
    <source>
        <dbReference type="Proteomes" id="UP000326396"/>
    </source>
</evidence>
<protein>
    <submittedName>
        <fullName evidence="2">Uncharacterized protein</fullName>
    </submittedName>
</protein>
<feature type="compositionally biased region" description="Basic residues" evidence="1">
    <location>
        <begin position="31"/>
        <end position="40"/>
    </location>
</feature>
<name>A0A5N6PZ62_9ASTR</name>
<gene>
    <name evidence="2" type="ORF">E3N88_00800</name>
</gene>
<evidence type="ECO:0000313" key="2">
    <source>
        <dbReference type="EMBL" id="KAD7477664.1"/>
    </source>
</evidence>
<dbReference type="OrthoDB" id="2507178at2759"/>
<proteinExistence type="predicted"/>
<reference evidence="2 3" key="1">
    <citation type="submission" date="2019-05" db="EMBL/GenBank/DDBJ databases">
        <title>Mikania micrantha, genome provides insights into the molecular mechanism of rapid growth.</title>
        <authorList>
            <person name="Liu B."/>
        </authorList>
    </citation>
    <scope>NUCLEOTIDE SEQUENCE [LARGE SCALE GENOMIC DNA]</scope>
    <source>
        <strain evidence="2">NLD-2019</strain>
        <tissue evidence="2">Leaf</tissue>
    </source>
</reference>
<sequence length="265" mass="30002">MMSTPPTTQEEQPEIETVPETQHQDVEFGPSHRKRAHRRKAPEEPREKPTQIPWSSEEQMALARAWLEVTEDPQEDNSIRLNIEKSDVSRYIRSTRFFGGRHRMYHFDGDAANGISGLRSIASKLGQGNETVGPRIRWASAILGLPLGRQHVGLYGPTVGPVEPNDLHGPNTHMGLSQTLSSTNGLKNNMQAEWWWCPPNVMVVECGGFQMSRANGRVANERVDRRMTWVQLNRPPYEGMPNGLAMRPWLFRPQAIRPTDYVSSA</sequence>
<feature type="compositionally biased region" description="Low complexity" evidence="1">
    <location>
        <begin position="1"/>
        <end position="21"/>
    </location>
</feature>
<accession>A0A5N6PZ62</accession>